<comment type="caution">
    <text evidence="8">The sequence shown here is derived from an EMBL/GenBank/DDBJ whole genome shotgun (WGS) entry which is preliminary data.</text>
</comment>
<dbReference type="PIRSF" id="PIRSF006603">
    <property type="entry name" value="DinF"/>
    <property type="match status" value="1"/>
</dbReference>
<evidence type="ECO:0000256" key="4">
    <source>
        <dbReference type="ARBA" id="ARBA00022692"/>
    </source>
</evidence>
<keyword evidence="5 7" id="KW-1133">Transmembrane helix</keyword>
<protein>
    <submittedName>
        <fullName evidence="8">MATE family efflux transporter</fullName>
    </submittedName>
</protein>
<dbReference type="InterPro" id="IPR048279">
    <property type="entry name" value="MdtK-like"/>
</dbReference>
<feature type="transmembrane region" description="Helical" evidence="7">
    <location>
        <begin position="392"/>
        <end position="414"/>
    </location>
</feature>
<dbReference type="EMBL" id="QDAG01000007">
    <property type="protein sequence ID" value="KAE8127801.1"/>
    <property type="molecule type" value="Genomic_DNA"/>
</dbReference>
<evidence type="ECO:0000313" key="8">
    <source>
        <dbReference type="EMBL" id="KAE8127801.1"/>
    </source>
</evidence>
<keyword evidence="3" id="KW-1003">Cell membrane</keyword>
<keyword evidence="2" id="KW-0813">Transport</keyword>
<evidence type="ECO:0000256" key="2">
    <source>
        <dbReference type="ARBA" id="ARBA00022448"/>
    </source>
</evidence>
<organism evidence="8 9">
    <name type="scientific">Bifidobacterium tibiigranuli</name>
    <dbReference type="NCBI Taxonomy" id="2172043"/>
    <lineage>
        <taxon>Bacteria</taxon>
        <taxon>Bacillati</taxon>
        <taxon>Actinomycetota</taxon>
        <taxon>Actinomycetes</taxon>
        <taxon>Bifidobacteriales</taxon>
        <taxon>Bifidobacteriaceae</taxon>
        <taxon>Bifidobacterium</taxon>
    </lineage>
</organism>
<dbReference type="GO" id="GO:0042910">
    <property type="term" value="F:xenobiotic transmembrane transporter activity"/>
    <property type="evidence" value="ECO:0007669"/>
    <property type="project" value="InterPro"/>
</dbReference>
<name>A0A5N6S019_9BIFI</name>
<keyword evidence="4 7" id="KW-0812">Transmembrane</keyword>
<keyword evidence="9" id="KW-1185">Reference proteome</keyword>
<feature type="transmembrane region" description="Helical" evidence="7">
    <location>
        <begin position="32"/>
        <end position="53"/>
    </location>
</feature>
<feature type="transmembrane region" description="Helical" evidence="7">
    <location>
        <begin position="354"/>
        <end position="372"/>
    </location>
</feature>
<keyword evidence="6 7" id="KW-0472">Membrane</keyword>
<dbReference type="Pfam" id="PF01554">
    <property type="entry name" value="MatE"/>
    <property type="match status" value="1"/>
</dbReference>
<dbReference type="PANTHER" id="PTHR43823:SF3">
    <property type="entry name" value="MULTIDRUG EXPORT PROTEIN MEPA"/>
    <property type="match status" value="1"/>
</dbReference>
<sequence>MRWSLPENTPNGGSTMSENNQNILAKAPIWKALAHLCIPMIAGLLIGVVYNIVNAGFIGSLPESTPLLAALTFSLPVFSLLMAVGNVFGVGGGTYISRLLGSDQHEEPQPASGANAAEQDSTGIRIRQVGAFTVWGAALGGVVVGILGVIFATPISMAIGASGADLLPTSQYIGAMFAFAPALVCAFAMEQVVRSEGAATASMIGLIASTIANLVFDVLFILILGWGVLGAGIALGLSNVVAVAYYGWWLSRRAAAVSIAPKWFHIDRTMLATVFGVGVSEFLQASFLIVTGLVLNWIAIAYGDALLAAFGVAQRVAQFPEMICMGLFMGAVPLFAFSFGAGNQPRLHTAVRNVAIAIAGVTVVCSGLMFLFRNPLFALFSHDPAVVSDGVLILTAMLISTLFNGFTGLIIAVFQATEQMKAATVMSVLQGVLFIPVVLIGNAVFGMNGVIWAMTATEIMTFIVGIVLYLVGSRRPQQAPVPDVAVR</sequence>
<evidence type="ECO:0000256" key="3">
    <source>
        <dbReference type="ARBA" id="ARBA00022475"/>
    </source>
</evidence>
<feature type="transmembrane region" description="Helical" evidence="7">
    <location>
        <begin position="319"/>
        <end position="342"/>
    </location>
</feature>
<comment type="subcellular location">
    <subcellularLocation>
        <location evidence="1">Cell membrane</location>
        <topology evidence="1">Multi-pass membrane protein</topology>
    </subcellularLocation>
</comment>
<dbReference type="GO" id="GO:0015297">
    <property type="term" value="F:antiporter activity"/>
    <property type="evidence" value="ECO:0007669"/>
    <property type="project" value="InterPro"/>
</dbReference>
<evidence type="ECO:0000256" key="1">
    <source>
        <dbReference type="ARBA" id="ARBA00004651"/>
    </source>
</evidence>
<feature type="transmembrane region" description="Helical" evidence="7">
    <location>
        <begin position="229"/>
        <end position="250"/>
    </location>
</feature>
<dbReference type="InterPro" id="IPR051327">
    <property type="entry name" value="MATE_MepA_subfamily"/>
</dbReference>
<feature type="transmembrane region" description="Helical" evidence="7">
    <location>
        <begin position="172"/>
        <end position="189"/>
    </location>
</feature>
<proteinExistence type="predicted"/>
<feature type="transmembrane region" description="Helical" evidence="7">
    <location>
        <begin position="129"/>
        <end position="152"/>
    </location>
</feature>
<evidence type="ECO:0000256" key="7">
    <source>
        <dbReference type="SAM" id="Phobius"/>
    </source>
</evidence>
<feature type="transmembrane region" description="Helical" evidence="7">
    <location>
        <begin position="451"/>
        <end position="471"/>
    </location>
</feature>
<reference evidence="8 9" key="1">
    <citation type="submission" date="2018-04" db="EMBL/GenBank/DDBJ databases">
        <authorList>
            <person name="Eckel V.P."/>
            <person name="Vogel R.F."/>
        </authorList>
    </citation>
    <scope>NUCLEOTIDE SEQUENCE [LARGE SCALE GENOMIC DNA]</scope>
    <source>
        <strain evidence="9">TMW 2.1764</strain>
    </source>
</reference>
<dbReference type="AlphaFoldDB" id="A0A5N6S019"/>
<evidence type="ECO:0000313" key="9">
    <source>
        <dbReference type="Proteomes" id="UP000325415"/>
    </source>
</evidence>
<dbReference type="InterPro" id="IPR002528">
    <property type="entry name" value="MATE_fam"/>
</dbReference>
<feature type="transmembrane region" description="Helical" evidence="7">
    <location>
        <begin position="73"/>
        <end position="96"/>
    </location>
</feature>
<evidence type="ECO:0000256" key="6">
    <source>
        <dbReference type="ARBA" id="ARBA00023136"/>
    </source>
</evidence>
<feature type="transmembrane region" description="Helical" evidence="7">
    <location>
        <begin position="201"/>
        <end position="223"/>
    </location>
</feature>
<accession>A0A5N6S019</accession>
<feature type="transmembrane region" description="Helical" evidence="7">
    <location>
        <begin position="271"/>
        <end position="299"/>
    </location>
</feature>
<evidence type="ECO:0000256" key="5">
    <source>
        <dbReference type="ARBA" id="ARBA00022989"/>
    </source>
</evidence>
<dbReference type="Proteomes" id="UP000325415">
    <property type="component" value="Unassembled WGS sequence"/>
</dbReference>
<gene>
    <name evidence="8" type="ORF">DDE84_07800</name>
</gene>
<dbReference type="PANTHER" id="PTHR43823">
    <property type="entry name" value="SPORULATION PROTEIN YKVU"/>
    <property type="match status" value="1"/>
</dbReference>
<feature type="transmembrane region" description="Helical" evidence="7">
    <location>
        <begin position="426"/>
        <end position="445"/>
    </location>
</feature>
<dbReference type="GO" id="GO:0005886">
    <property type="term" value="C:plasma membrane"/>
    <property type="evidence" value="ECO:0007669"/>
    <property type="project" value="UniProtKB-SubCell"/>
</dbReference>